<dbReference type="Pfam" id="PF00460">
    <property type="entry name" value="Flg_bb_rod"/>
    <property type="match status" value="1"/>
</dbReference>
<evidence type="ECO:0000259" key="2">
    <source>
        <dbReference type="Pfam" id="PF00460"/>
    </source>
</evidence>
<accession>A0A1J5PHD4</accession>
<comment type="caution">
    <text evidence="3">The sequence shown here is derived from an EMBL/GenBank/DDBJ whole genome shotgun (WGS) entry which is preliminary data.</text>
</comment>
<feature type="domain" description="Flagellar basal body rod protein N-terminal" evidence="2">
    <location>
        <begin position="16"/>
        <end position="38"/>
    </location>
</feature>
<name>A0A1J5PHD4_9ZZZZ</name>
<protein>
    <submittedName>
        <fullName evidence="3">Flagellar basal body rod protein FlgB</fullName>
    </submittedName>
</protein>
<dbReference type="NCBIfam" id="NF009270">
    <property type="entry name" value="PRK12627.1"/>
    <property type="match status" value="1"/>
</dbReference>
<evidence type="ECO:0000256" key="1">
    <source>
        <dbReference type="SAM" id="MobiDB-lite"/>
    </source>
</evidence>
<keyword evidence="3" id="KW-0966">Cell projection</keyword>
<dbReference type="InterPro" id="IPR001444">
    <property type="entry name" value="Flag_bb_rod_N"/>
</dbReference>
<organism evidence="3">
    <name type="scientific">mine drainage metagenome</name>
    <dbReference type="NCBI Taxonomy" id="410659"/>
    <lineage>
        <taxon>unclassified sequences</taxon>
        <taxon>metagenomes</taxon>
        <taxon>ecological metagenomes</taxon>
    </lineage>
</organism>
<gene>
    <name evidence="3" type="primary">flgB_12</name>
    <name evidence="3" type="ORF">GALL_473670</name>
</gene>
<sequence>MFQQIDLLKMAGAMASNAEARQNAIARNIANADTPGYKAVDVASFASTYQASDGFTPNATLPGHFTGTGDAASTQASVRKTPGNESPNGNTVSLESEMIDAANVRQQHDMALAIYRSSSNILRIALGVAK</sequence>
<feature type="compositionally biased region" description="Polar residues" evidence="1">
    <location>
        <begin position="71"/>
        <end position="91"/>
    </location>
</feature>
<evidence type="ECO:0000313" key="3">
    <source>
        <dbReference type="EMBL" id="OIQ71017.1"/>
    </source>
</evidence>
<dbReference type="AlphaFoldDB" id="A0A1J5PHD4"/>
<dbReference type="EMBL" id="MLJW01003914">
    <property type="protein sequence ID" value="OIQ71017.1"/>
    <property type="molecule type" value="Genomic_DNA"/>
</dbReference>
<reference evidence="3" key="1">
    <citation type="submission" date="2016-10" db="EMBL/GenBank/DDBJ databases">
        <title>Sequence of Gallionella enrichment culture.</title>
        <authorList>
            <person name="Poehlein A."/>
            <person name="Muehling M."/>
            <person name="Daniel R."/>
        </authorList>
    </citation>
    <scope>NUCLEOTIDE SEQUENCE</scope>
</reference>
<feature type="region of interest" description="Disordered" evidence="1">
    <location>
        <begin position="60"/>
        <end position="91"/>
    </location>
</feature>
<proteinExistence type="predicted"/>
<keyword evidence="3" id="KW-0969">Cilium</keyword>
<keyword evidence="3" id="KW-0282">Flagellum</keyword>